<keyword evidence="3" id="KW-1185">Reference proteome</keyword>
<organism evidence="2 3">
    <name type="scientific">Phycomyces blakesleeanus (strain ATCC 8743b / DSM 1359 / FGSC 10004 / NBRC 33097 / NRRL 1555)</name>
    <dbReference type="NCBI Taxonomy" id="763407"/>
    <lineage>
        <taxon>Eukaryota</taxon>
        <taxon>Fungi</taxon>
        <taxon>Fungi incertae sedis</taxon>
        <taxon>Mucoromycota</taxon>
        <taxon>Mucoromycotina</taxon>
        <taxon>Mucoromycetes</taxon>
        <taxon>Mucorales</taxon>
        <taxon>Phycomycetaceae</taxon>
        <taxon>Phycomyces</taxon>
    </lineage>
</organism>
<dbReference type="EMBL" id="KV440983">
    <property type="protein sequence ID" value="OAD72360.1"/>
    <property type="molecule type" value="Genomic_DNA"/>
</dbReference>
<name>A0A163DMK1_PHYB8</name>
<evidence type="ECO:0000313" key="3">
    <source>
        <dbReference type="Proteomes" id="UP000077315"/>
    </source>
</evidence>
<proteinExistence type="predicted"/>
<dbReference type="AlphaFoldDB" id="A0A163DMK1"/>
<dbReference type="InParanoid" id="A0A163DMK1"/>
<evidence type="ECO:0000256" key="1">
    <source>
        <dbReference type="SAM" id="Phobius"/>
    </source>
</evidence>
<feature type="transmembrane region" description="Helical" evidence="1">
    <location>
        <begin position="6"/>
        <end position="26"/>
    </location>
</feature>
<protein>
    <submittedName>
        <fullName evidence="2">Uncharacterized protein</fullName>
    </submittedName>
</protein>
<keyword evidence="1" id="KW-1133">Transmembrane helix</keyword>
<keyword evidence="1" id="KW-0812">Transmembrane</keyword>
<dbReference type="Proteomes" id="UP000077315">
    <property type="component" value="Unassembled WGS sequence"/>
</dbReference>
<gene>
    <name evidence="2" type="ORF">PHYBLDRAFT_169498</name>
</gene>
<sequence length="174" mass="19567">MLLCIATYIGVTSGASISIFITCILMKLKAFQAYYSNVHFTMVINGSKLKKPTKYVHLYSINAKYVIYVSGHFDYKIHQALDYDMDLLGLFGLFKQDHLTLELEENKGVWFKTYSSQAGECLGALLWQSILAISTITAKILRGEESQFTLKGVTNLNVFIIHITPRQNIASVKG</sequence>
<accession>A0A163DMK1</accession>
<dbReference type="GeneID" id="28996990"/>
<reference evidence="3" key="1">
    <citation type="submission" date="2015-06" db="EMBL/GenBank/DDBJ databases">
        <title>Expansion of signal transduction pathways in fungi by whole-genome duplication.</title>
        <authorList>
            <consortium name="DOE Joint Genome Institute"/>
            <person name="Corrochano L.M."/>
            <person name="Kuo A."/>
            <person name="Marcet-Houben M."/>
            <person name="Polaino S."/>
            <person name="Salamov A."/>
            <person name="Villalobos J.M."/>
            <person name="Alvarez M.I."/>
            <person name="Avalos J."/>
            <person name="Benito E.P."/>
            <person name="Benoit I."/>
            <person name="Burger G."/>
            <person name="Camino L.P."/>
            <person name="Canovas D."/>
            <person name="Cerda-Olmedo E."/>
            <person name="Cheng J.-F."/>
            <person name="Dominguez A."/>
            <person name="Elias M."/>
            <person name="Eslava A.P."/>
            <person name="Glaser F."/>
            <person name="Grimwood J."/>
            <person name="Gutierrez G."/>
            <person name="Heitman J."/>
            <person name="Henrissat B."/>
            <person name="Iturriaga E.A."/>
            <person name="Lang B.F."/>
            <person name="Lavin J.L."/>
            <person name="Lee S."/>
            <person name="Li W."/>
            <person name="Lindquist E."/>
            <person name="Lopez-Garcia S."/>
            <person name="Luque E.M."/>
            <person name="Marcos A.T."/>
            <person name="Martin J."/>
            <person name="McCluskey K."/>
            <person name="Medina H.R."/>
            <person name="Miralles-Duran A."/>
            <person name="Miyazaki A."/>
            <person name="Munoz-Torres E."/>
            <person name="Oguiza J.A."/>
            <person name="Ohm R."/>
            <person name="Olmedo M."/>
            <person name="Orejas M."/>
            <person name="Ortiz-Castellanos L."/>
            <person name="Pisabarro A.G."/>
            <person name="Rodriguez-Romero J."/>
            <person name="Ruiz-Herrera J."/>
            <person name="Ruiz-Vazquez R."/>
            <person name="Sanz C."/>
            <person name="Schackwitz W."/>
            <person name="Schmutz J."/>
            <person name="Shahriari M."/>
            <person name="Shelest E."/>
            <person name="Silva-Franco F."/>
            <person name="Soanes D."/>
            <person name="Syed K."/>
            <person name="Tagua V.G."/>
            <person name="Talbot N.J."/>
            <person name="Thon M."/>
            <person name="De vries R.P."/>
            <person name="Wiebenga A."/>
            <person name="Yadav J.S."/>
            <person name="Braun E.L."/>
            <person name="Baker S."/>
            <person name="Garre V."/>
            <person name="Horwitz B."/>
            <person name="Torres-Martinez S."/>
            <person name="Idnurm A."/>
            <person name="Herrera-Estrella A."/>
            <person name="Gabaldon T."/>
            <person name="Grigoriev I.V."/>
        </authorList>
    </citation>
    <scope>NUCLEOTIDE SEQUENCE [LARGE SCALE GENOMIC DNA]</scope>
    <source>
        <strain evidence="3">NRRL 1555(-)</strain>
    </source>
</reference>
<evidence type="ECO:0000313" key="2">
    <source>
        <dbReference type="EMBL" id="OAD72360.1"/>
    </source>
</evidence>
<keyword evidence="1" id="KW-0472">Membrane</keyword>
<dbReference type="VEuPathDB" id="FungiDB:PHYBLDRAFT_169498"/>
<dbReference type="RefSeq" id="XP_018290400.1">
    <property type="nucleotide sequence ID" value="XM_018436084.1"/>
</dbReference>